<feature type="domain" description="NfeD-like C-terminal" evidence="6">
    <location>
        <begin position="81"/>
        <end position="138"/>
    </location>
</feature>
<evidence type="ECO:0000313" key="8">
    <source>
        <dbReference type="Proteomes" id="UP000013097"/>
    </source>
</evidence>
<evidence type="ECO:0000259" key="6">
    <source>
        <dbReference type="Pfam" id="PF01957"/>
    </source>
</evidence>
<dbReference type="Proteomes" id="UP000013097">
    <property type="component" value="Unassembled WGS sequence"/>
</dbReference>
<dbReference type="GO" id="GO:0005886">
    <property type="term" value="C:plasma membrane"/>
    <property type="evidence" value="ECO:0007669"/>
    <property type="project" value="TreeGrafter"/>
</dbReference>
<dbReference type="AlphaFoldDB" id="N9XRU7"/>
<dbReference type="PANTHER" id="PTHR33507">
    <property type="entry name" value="INNER MEMBRANE PROTEIN YBBJ"/>
    <property type="match status" value="1"/>
</dbReference>
<dbReference type="InterPro" id="IPR002810">
    <property type="entry name" value="NfeD-like_C"/>
</dbReference>
<dbReference type="EMBL" id="AGYT01000008">
    <property type="protein sequence ID" value="ENZ02428.1"/>
    <property type="molecule type" value="Genomic_DNA"/>
</dbReference>
<evidence type="ECO:0000256" key="1">
    <source>
        <dbReference type="ARBA" id="ARBA00004141"/>
    </source>
</evidence>
<dbReference type="HOGENOM" id="CLU_116732_2_2_9"/>
<sequence length="139" mass="15359">MIIWIIIGVIALAIDIFTSAFLFCWFAAGALAALICNLLGMSLGVQVLVFFIVSAVLAIICYPIVKRKIKESTIPFKTMEENYIGKTYFAEEEINKNSEGRIKISGTYWTGINTGGKINKGEEFIVTGIKGSKLEIKKK</sequence>
<reference evidence="7 8" key="1">
    <citation type="submission" date="2013-01" db="EMBL/GenBank/DDBJ databases">
        <title>The Genome Sequence of Clostridium colicanis 209318.</title>
        <authorList>
            <consortium name="The Broad Institute Genome Sequencing Platform"/>
            <person name="Earl A."/>
            <person name="Ward D."/>
            <person name="Feldgarden M."/>
            <person name="Gevers D."/>
            <person name="Courvalin P."/>
            <person name="Lambert T."/>
            <person name="Walker B."/>
            <person name="Young S.K."/>
            <person name="Zeng Q."/>
            <person name="Gargeya S."/>
            <person name="Fitzgerald M."/>
            <person name="Haas B."/>
            <person name="Abouelleil A."/>
            <person name="Alvarado L."/>
            <person name="Arachchi H.M."/>
            <person name="Berlin A.M."/>
            <person name="Chapman S.B."/>
            <person name="Dewar J."/>
            <person name="Goldberg J."/>
            <person name="Griggs A."/>
            <person name="Gujja S."/>
            <person name="Hansen M."/>
            <person name="Howarth C."/>
            <person name="Imamovic A."/>
            <person name="Larimer J."/>
            <person name="McCowan C."/>
            <person name="Murphy C."/>
            <person name="Neiman D."/>
            <person name="Pearson M."/>
            <person name="Priest M."/>
            <person name="Roberts A."/>
            <person name="Saif S."/>
            <person name="Shea T."/>
            <person name="Sisk P."/>
            <person name="Sykes S."/>
            <person name="Wortman J."/>
            <person name="Nusbaum C."/>
            <person name="Birren B."/>
        </authorList>
    </citation>
    <scope>NUCLEOTIDE SEQUENCE [LARGE SCALE GENOMIC DNA]</scope>
    <source>
        <strain evidence="7 8">209318</strain>
    </source>
</reference>
<evidence type="ECO:0000256" key="2">
    <source>
        <dbReference type="ARBA" id="ARBA00022692"/>
    </source>
</evidence>
<gene>
    <name evidence="7" type="ORF">HMPREF1092_01663</name>
</gene>
<dbReference type="Pfam" id="PF01957">
    <property type="entry name" value="NfeD"/>
    <property type="match status" value="1"/>
</dbReference>
<dbReference type="InterPro" id="IPR052165">
    <property type="entry name" value="Membrane_assoc_protease"/>
</dbReference>
<protein>
    <recommendedName>
        <fullName evidence="6">NfeD-like C-terminal domain-containing protein</fullName>
    </recommendedName>
</protein>
<proteinExistence type="predicted"/>
<dbReference type="eggNOG" id="COG1585">
    <property type="taxonomic scope" value="Bacteria"/>
</dbReference>
<evidence type="ECO:0000256" key="3">
    <source>
        <dbReference type="ARBA" id="ARBA00022989"/>
    </source>
</evidence>
<keyword evidence="8" id="KW-1185">Reference proteome</keyword>
<dbReference type="Gene3D" id="2.40.50.140">
    <property type="entry name" value="Nucleic acid-binding proteins"/>
    <property type="match status" value="1"/>
</dbReference>
<name>N9XRU7_9CLOT</name>
<keyword evidence="2 5" id="KW-0812">Transmembrane</keyword>
<keyword evidence="4 5" id="KW-0472">Membrane</keyword>
<feature type="transmembrane region" description="Helical" evidence="5">
    <location>
        <begin position="42"/>
        <end position="65"/>
    </location>
</feature>
<dbReference type="PATRIC" id="fig|999411.4.peg.1638"/>
<evidence type="ECO:0000256" key="5">
    <source>
        <dbReference type="SAM" id="Phobius"/>
    </source>
</evidence>
<organism evidence="7 8">
    <name type="scientific">Clostridium thermobutyricum</name>
    <dbReference type="NCBI Taxonomy" id="29372"/>
    <lineage>
        <taxon>Bacteria</taxon>
        <taxon>Bacillati</taxon>
        <taxon>Bacillota</taxon>
        <taxon>Clostridia</taxon>
        <taxon>Eubacteriales</taxon>
        <taxon>Clostridiaceae</taxon>
        <taxon>Clostridium</taxon>
    </lineage>
</organism>
<dbReference type="SUPFAM" id="SSF141322">
    <property type="entry name" value="NfeD domain-like"/>
    <property type="match status" value="1"/>
</dbReference>
<keyword evidence="3 5" id="KW-1133">Transmembrane helix</keyword>
<evidence type="ECO:0000313" key="7">
    <source>
        <dbReference type="EMBL" id="ENZ02428.1"/>
    </source>
</evidence>
<dbReference type="PANTHER" id="PTHR33507:SF3">
    <property type="entry name" value="INNER MEMBRANE PROTEIN YBBJ"/>
    <property type="match status" value="1"/>
</dbReference>
<dbReference type="InterPro" id="IPR012340">
    <property type="entry name" value="NA-bd_OB-fold"/>
</dbReference>
<accession>N9XRU7</accession>
<comment type="caution">
    <text evidence="7">The sequence shown here is derived from an EMBL/GenBank/DDBJ whole genome shotgun (WGS) entry which is preliminary data.</text>
</comment>
<comment type="subcellular location">
    <subcellularLocation>
        <location evidence="1">Membrane</location>
        <topology evidence="1">Multi-pass membrane protein</topology>
    </subcellularLocation>
</comment>
<dbReference type="RefSeq" id="WP_002598164.1">
    <property type="nucleotide sequence ID" value="NZ_CAUWHC010000002.1"/>
</dbReference>
<evidence type="ECO:0000256" key="4">
    <source>
        <dbReference type="ARBA" id="ARBA00023136"/>
    </source>
</evidence>